<feature type="compositionally biased region" description="Basic and acidic residues" evidence="6">
    <location>
        <begin position="103"/>
        <end position="113"/>
    </location>
</feature>
<evidence type="ECO:0000259" key="7">
    <source>
        <dbReference type="Pfam" id="PF02234"/>
    </source>
</evidence>
<dbReference type="Proteomes" id="UP000025227">
    <property type="component" value="Unplaced"/>
</dbReference>
<sequence length="230" mass="25699">GPLLTMENSSPGKHRRVKRCLFGKPDLNQVENWLSDTSEKQLKNSREKWSYDFKLDKPISGDIEYEVVPADKVPSVYKPRVHGKKKMSRVAEFDPDVPSASSEETKSEPDAVIHRPLTRSCTKHLGENNSESTRGLKQAKLTNYLKVRKRRSLDRHPPKDAKASLKSPKKAPPSSPFRFAAEVEGGEASDSARSASSSPPKSPRKRPAQKISTLKSPRLPKLRAHAVTDQ</sequence>
<keyword evidence="3" id="KW-0649">Protein kinase inhibitor</keyword>
<organism evidence="8 9">
    <name type="scientific">Haemonchus contortus</name>
    <name type="common">Barber pole worm</name>
    <dbReference type="NCBI Taxonomy" id="6289"/>
    <lineage>
        <taxon>Eukaryota</taxon>
        <taxon>Metazoa</taxon>
        <taxon>Ecdysozoa</taxon>
        <taxon>Nematoda</taxon>
        <taxon>Chromadorea</taxon>
        <taxon>Rhabditida</taxon>
        <taxon>Rhabditina</taxon>
        <taxon>Rhabditomorpha</taxon>
        <taxon>Strongyloidea</taxon>
        <taxon>Trichostrongylidae</taxon>
        <taxon>Haemonchus</taxon>
    </lineage>
</organism>
<name>A0A7I5E843_HAECO</name>
<dbReference type="InterPro" id="IPR044898">
    <property type="entry name" value="CDI_dom_sf"/>
</dbReference>
<evidence type="ECO:0000313" key="9">
    <source>
        <dbReference type="WBParaSite" id="HCON_00061360-00001"/>
    </source>
</evidence>
<reference evidence="9" key="1">
    <citation type="submission" date="2020-12" db="UniProtKB">
        <authorList>
            <consortium name="WormBaseParasite"/>
        </authorList>
    </citation>
    <scope>IDENTIFICATION</scope>
    <source>
        <strain evidence="9">MHco3</strain>
    </source>
</reference>
<dbReference type="OrthoDB" id="6373236at2759"/>
<dbReference type="InterPro" id="IPR003175">
    <property type="entry name" value="CDI_dom"/>
</dbReference>
<keyword evidence="4" id="KW-0539">Nucleus</keyword>
<evidence type="ECO:0000256" key="5">
    <source>
        <dbReference type="ARBA" id="ARBA00023306"/>
    </source>
</evidence>
<feature type="compositionally biased region" description="Low complexity" evidence="6">
    <location>
        <begin position="188"/>
        <end position="199"/>
    </location>
</feature>
<dbReference type="GO" id="GO:0051726">
    <property type="term" value="P:regulation of cell cycle"/>
    <property type="evidence" value="ECO:0007669"/>
    <property type="project" value="InterPro"/>
</dbReference>
<dbReference type="GO" id="GO:0004861">
    <property type="term" value="F:cyclin-dependent protein serine/threonine kinase inhibitor activity"/>
    <property type="evidence" value="ECO:0007669"/>
    <property type="project" value="InterPro"/>
</dbReference>
<evidence type="ECO:0000256" key="4">
    <source>
        <dbReference type="ARBA" id="ARBA00023242"/>
    </source>
</evidence>
<dbReference type="AlphaFoldDB" id="A0A7I5E843"/>
<evidence type="ECO:0000313" key="8">
    <source>
        <dbReference type="Proteomes" id="UP000025227"/>
    </source>
</evidence>
<accession>A0A7I5E843</accession>
<proteinExistence type="inferred from homology"/>
<dbReference type="GO" id="GO:0005634">
    <property type="term" value="C:nucleus"/>
    <property type="evidence" value="ECO:0007669"/>
    <property type="project" value="UniProtKB-SubCell"/>
</dbReference>
<dbReference type="Gene3D" id="4.10.365.10">
    <property type="entry name" value="p27"/>
    <property type="match status" value="1"/>
</dbReference>
<dbReference type="PANTHER" id="PTHR10265:SF45">
    <property type="entry name" value="DACAPO"/>
    <property type="match status" value="1"/>
</dbReference>
<dbReference type="WBParaSite" id="HCON_00061360-00001">
    <property type="protein sequence ID" value="HCON_00061360-00001"/>
    <property type="gene ID" value="HCON_00061360"/>
</dbReference>
<keyword evidence="8" id="KW-1185">Reference proteome</keyword>
<comment type="similarity">
    <text evidence="2">Belongs to the CDI family.</text>
</comment>
<feature type="compositionally biased region" description="Basic and acidic residues" evidence="6">
    <location>
        <begin position="154"/>
        <end position="163"/>
    </location>
</feature>
<evidence type="ECO:0000256" key="6">
    <source>
        <dbReference type="SAM" id="MobiDB-lite"/>
    </source>
</evidence>
<protein>
    <submittedName>
        <fullName evidence="9">CDI domain-containing protein</fullName>
    </submittedName>
</protein>
<evidence type="ECO:0000256" key="2">
    <source>
        <dbReference type="ARBA" id="ARBA00006726"/>
    </source>
</evidence>
<feature type="region of interest" description="Disordered" evidence="6">
    <location>
        <begin position="80"/>
        <end position="230"/>
    </location>
</feature>
<evidence type="ECO:0000256" key="1">
    <source>
        <dbReference type="ARBA" id="ARBA00004123"/>
    </source>
</evidence>
<comment type="subcellular location">
    <subcellularLocation>
        <location evidence="1">Nucleus</location>
    </subcellularLocation>
</comment>
<evidence type="ECO:0000256" key="3">
    <source>
        <dbReference type="ARBA" id="ARBA00023013"/>
    </source>
</evidence>
<dbReference type="PANTHER" id="PTHR10265">
    <property type="entry name" value="CYCLIN-DEPENDENT KINASE INHIBITOR 1"/>
    <property type="match status" value="1"/>
</dbReference>
<feature type="domain" description="Cyclin-dependent kinase inhibitor" evidence="7">
    <location>
        <begin position="20"/>
        <end position="68"/>
    </location>
</feature>
<keyword evidence="5" id="KW-0131">Cell cycle</keyword>
<dbReference type="Pfam" id="PF02234">
    <property type="entry name" value="CDI"/>
    <property type="match status" value="1"/>
</dbReference>